<gene>
    <name evidence="12" type="ORF">F442_10148</name>
</gene>
<evidence type="ECO:0000256" key="4">
    <source>
        <dbReference type="ARBA" id="ARBA00022692"/>
    </source>
</evidence>
<dbReference type="SUPFAM" id="SSF103506">
    <property type="entry name" value="Mitochondrial carrier"/>
    <property type="match status" value="1"/>
</dbReference>
<dbReference type="Gene3D" id="1.50.40.10">
    <property type="entry name" value="Mitochondrial carrier domain"/>
    <property type="match status" value="1"/>
</dbReference>
<evidence type="ECO:0000256" key="5">
    <source>
        <dbReference type="ARBA" id="ARBA00022737"/>
    </source>
</evidence>
<dbReference type="EMBL" id="ANIY01002083">
    <property type="protein sequence ID" value="ETP42999.1"/>
    <property type="molecule type" value="Genomic_DNA"/>
</dbReference>
<dbReference type="GO" id="GO:0006839">
    <property type="term" value="P:mitochondrial transport"/>
    <property type="evidence" value="ECO:0007669"/>
    <property type="project" value="TreeGrafter"/>
</dbReference>
<dbReference type="Proteomes" id="UP000018948">
    <property type="component" value="Unassembled WGS sequence"/>
</dbReference>
<dbReference type="GO" id="GO:0015227">
    <property type="term" value="F:O-acyl-L-carnitine transmembrane transporter activity"/>
    <property type="evidence" value="ECO:0007669"/>
    <property type="project" value="TreeGrafter"/>
</dbReference>
<proteinExistence type="inferred from homology"/>
<dbReference type="AlphaFoldDB" id="W2Z9V6"/>
<protein>
    <recommendedName>
        <fullName evidence="14">Mitochondrial carnitine/acylcarnitine carrier protein</fullName>
    </recommendedName>
</protein>
<comment type="subcellular location">
    <subcellularLocation>
        <location evidence="1">Mitochondrion membrane</location>
        <topology evidence="1">Multi-pass membrane protein</topology>
    </subcellularLocation>
</comment>
<dbReference type="PANTHER" id="PTHR45624">
    <property type="entry name" value="MITOCHONDRIAL BASIC AMINO ACIDS TRANSPORTER-RELATED"/>
    <property type="match status" value="1"/>
</dbReference>
<dbReference type="OrthoDB" id="14252at2759"/>
<evidence type="ECO:0000313" key="13">
    <source>
        <dbReference type="Proteomes" id="UP000018948"/>
    </source>
</evidence>
<keyword evidence="3 10" id="KW-0813">Transport</keyword>
<reference evidence="12 13" key="1">
    <citation type="submission" date="2013-11" db="EMBL/GenBank/DDBJ databases">
        <title>The Genome Sequence of Phytophthora parasitica P10297.</title>
        <authorList>
            <consortium name="The Broad Institute Genomics Platform"/>
            <person name="Russ C."/>
            <person name="Tyler B."/>
            <person name="Panabieres F."/>
            <person name="Shan W."/>
            <person name="Tripathy S."/>
            <person name="Grunwald N."/>
            <person name="Machado M."/>
            <person name="Johnson C.S."/>
            <person name="Walker B."/>
            <person name="Young S.K."/>
            <person name="Zeng Q."/>
            <person name="Gargeya S."/>
            <person name="Fitzgerald M."/>
            <person name="Haas B."/>
            <person name="Abouelleil A."/>
            <person name="Allen A.W."/>
            <person name="Alvarado L."/>
            <person name="Arachchi H.M."/>
            <person name="Berlin A.M."/>
            <person name="Chapman S.B."/>
            <person name="Gainer-Dewar J."/>
            <person name="Goldberg J."/>
            <person name="Griggs A."/>
            <person name="Gujja S."/>
            <person name="Hansen M."/>
            <person name="Howarth C."/>
            <person name="Imamovic A."/>
            <person name="Ireland A."/>
            <person name="Larimer J."/>
            <person name="McCowan C."/>
            <person name="Murphy C."/>
            <person name="Pearson M."/>
            <person name="Poon T.W."/>
            <person name="Priest M."/>
            <person name="Roberts A."/>
            <person name="Saif S."/>
            <person name="Shea T."/>
            <person name="Sisk P."/>
            <person name="Sykes S."/>
            <person name="Wortman J."/>
            <person name="Nusbaum C."/>
            <person name="Birren B."/>
        </authorList>
    </citation>
    <scope>NUCLEOTIDE SEQUENCE [LARGE SCALE GENOMIC DNA]</scope>
    <source>
        <strain evidence="12 13">P10297</strain>
    </source>
</reference>
<dbReference type="GO" id="GO:1902603">
    <property type="term" value="P:carnitine transmembrane transport"/>
    <property type="evidence" value="ECO:0007669"/>
    <property type="project" value="TreeGrafter"/>
</dbReference>
<dbReference type="PROSITE" id="PS50920">
    <property type="entry name" value="SOLCAR"/>
    <property type="match status" value="1"/>
</dbReference>
<dbReference type="InterPro" id="IPR018108">
    <property type="entry name" value="MCP_transmembrane"/>
</dbReference>
<organism evidence="12 13">
    <name type="scientific">Phytophthora nicotianae P10297</name>
    <dbReference type="NCBI Taxonomy" id="1317064"/>
    <lineage>
        <taxon>Eukaryota</taxon>
        <taxon>Sar</taxon>
        <taxon>Stramenopiles</taxon>
        <taxon>Oomycota</taxon>
        <taxon>Peronosporomycetes</taxon>
        <taxon>Peronosporales</taxon>
        <taxon>Peronosporaceae</taxon>
        <taxon>Phytophthora</taxon>
    </lineage>
</organism>
<keyword evidence="6 11" id="KW-1133">Transmembrane helix</keyword>
<evidence type="ECO:0000256" key="6">
    <source>
        <dbReference type="ARBA" id="ARBA00022989"/>
    </source>
</evidence>
<sequence>MSEEAATNKPTSGLVSFVTGGFGGMCLVATGHPLDLIKVNMQTQPKPLPGQPPMYSNALDCARKMVAKDGVRGLYRGMSAPLVGVSPIFATCFWGYDMGKLIAIKASGQSPTAPLSMGQIMFAGGFSAIPATVVMAPGERIKCLLQIQAQAVERGEPKLYDGMIDCAKNCTAPVVCQVSFAAGKLLYSAMFRVLSDTLAGLRQSSAA</sequence>
<dbReference type="Pfam" id="PF00153">
    <property type="entry name" value="Mito_carr"/>
    <property type="match status" value="2"/>
</dbReference>
<evidence type="ECO:0000256" key="8">
    <source>
        <dbReference type="ARBA" id="ARBA00023136"/>
    </source>
</evidence>
<keyword evidence="5" id="KW-0677">Repeat</keyword>
<feature type="transmembrane region" description="Helical" evidence="11">
    <location>
        <begin position="73"/>
        <end position="96"/>
    </location>
</feature>
<comment type="similarity">
    <text evidence="2 10">Belongs to the mitochondrial carrier (TC 2.A.29) family.</text>
</comment>
<evidence type="ECO:0000256" key="9">
    <source>
        <dbReference type="PROSITE-ProRule" id="PRU00282"/>
    </source>
</evidence>
<dbReference type="GO" id="GO:0031966">
    <property type="term" value="C:mitochondrial membrane"/>
    <property type="evidence" value="ECO:0007669"/>
    <property type="project" value="UniProtKB-SubCell"/>
</dbReference>
<evidence type="ECO:0000313" key="12">
    <source>
        <dbReference type="EMBL" id="ETP42999.1"/>
    </source>
</evidence>
<evidence type="ECO:0008006" key="14">
    <source>
        <dbReference type="Google" id="ProtNLM"/>
    </source>
</evidence>
<feature type="repeat" description="Solcar" evidence="9">
    <location>
        <begin position="11"/>
        <end position="102"/>
    </location>
</feature>
<keyword evidence="4 9" id="KW-0812">Transmembrane</keyword>
<keyword evidence="8 9" id="KW-0472">Membrane</keyword>
<dbReference type="InterPro" id="IPR023395">
    <property type="entry name" value="MCP_dom_sf"/>
</dbReference>
<evidence type="ECO:0000256" key="11">
    <source>
        <dbReference type="SAM" id="Phobius"/>
    </source>
</evidence>
<dbReference type="PANTHER" id="PTHR45624:SF4">
    <property type="entry name" value="CONGESTED-LIKE TRACHEA PROTEIN-RELATED"/>
    <property type="match status" value="1"/>
</dbReference>
<evidence type="ECO:0000256" key="7">
    <source>
        <dbReference type="ARBA" id="ARBA00023128"/>
    </source>
</evidence>
<name>W2Z9V6_PHYNI</name>
<comment type="caution">
    <text evidence="12">The sequence shown here is derived from an EMBL/GenBank/DDBJ whole genome shotgun (WGS) entry which is preliminary data.</text>
</comment>
<evidence type="ECO:0000256" key="2">
    <source>
        <dbReference type="ARBA" id="ARBA00006375"/>
    </source>
</evidence>
<evidence type="ECO:0000256" key="3">
    <source>
        <dbReference type="ARBA" id="ARBA00022448"/>
    </source>
</evidence>
<dbReference type="InterPro" id="IPR050567">
    <property type="entry name" value="Mitochondrial_Carrier"/>
</dbReference>
<keyword evidence="7" id="KW-0496">Mitochondrion</keyword>
<evidence type="ECO:0000256" key="1">
    <source>
        <dbReference type="ARBA" id="ARBA00004225"/>
    </source>
</evidence>
<accession>W2Z9V6</accession>
<evidence type="ECO:0000256" key="10">
    <source>
        <dbReference type="RuleBase" id="RU000488"/>
    </source>
</evidence>